<gene>
    <name evidence="1" type="ORF">THOM_2941</name>
</gene>
<dbReference type="HOGENOM" id="CLU_3392563_0_0_1"/>
<dbReference type="InParanoid" id="L7JS73"/>
<dbReference type="AlphaFoldDB" id="L7JS73"/>
<name>L7JS73_TRAHO</name>
<dbReference type="Proteomes" id="UP000011185">
    <property type="component" value="Unassembled WGS sequence"/>
</dbReference>
<evidence type="ECO:0000313" key="2">
    <source>
        <dbReference type="Proteomes" id="UP000011185"/>
    </source>
</evidence>
<proteinExistence type="predicted"/>
<protein>
    <submittedName>
        <fullName evidence="1">Uncharacterized protein</fullName>
    </submittedName>
</protein>
<sequence length="32" mass="3509">MANIKGMGVSDNYKANKIIVAAEDERKTKIEA</sequence>
<evidence type="ECO:0000313" key="1">
    <source>
        <dbReference type="EMBL" id="ELQ74135.1"/>
    </source>
</evidence>
<keyword evidence="2" id="KW-1185">Reference proteome</keyword>
<reference evidence="1 2" key="1">
    <citation type="journal article" date="2012" name="PLoS Pathog.">
        <title>The genome of the obligate intracellular parasite Trachipleistophora hominis: new insights into microsporidian genome dynamics and reductive evolution.</title>
        <authorList>
            <person name="Heinz E."/>
            <person name="Williams T.A."/>
            <person name="Nakjang S."/>
            <person name="Noel C.J."/>
            <person name="Swan D.C."/>
            <person name="Goldberg A.V."/>
            <person name="Harris S.R."/>
            <person name="Weinmaier T."/>
            <person name="Markert S."/>
            <person name="Becher D."/>
            <person name="Bernhardt J."/>
            <person name="Dagan T."/>
            <person name="Hacker C."/>
            <person name="Lucocq J.M."/>
            <person name="Schweder T."/>
            <person name="Rattei T."/>
            <person name="Hall N."/>
            <person name="Hirt R.P."/>
            <person name="Embley T.M."/>
        </authorList>
    </citation>
    <scope>NUCLEOTIDE SEQUENCE [LARGE SCALE GENOMIC DNA]</scope>
</reference>
<dbReference type="EMBL" id="JH994070">
    <property type="protein sequence ID" value="ELQ74135.1"/>
    <property type="molecule type" value="Genomic_DNA"/>
</dbReference>
<dbReference type="VEuPathDB" id="MicrosporidiaDB:THOM_2941"/>
<organism evidence="1 2">
    <name type="scientific">Trachipleistophora hominis</name>
    <name type="common">Microsporidian parasite</name>
    <dbReference type="NCBI Taxonomy" id="72359"/>
    <lineage>
        <taxon>Eukaryota</taxon>
        <taxon>Fungi</taxon>
        <taxon>Fungi incertae sedis</taxon>
        <taxon>Microsporidia</taxon>
        <taxon>Pleistophoridae</taxon>
        <taxon>Trachipleistophora</taxon>
    </lineage>
</organism>
<accession>L7JS73</accession>